<reference evidence="3" key="1">
    <citation type="journal article" date="2022" name="Int. J. Mol. Sci.">
        <title>Draft Genome of Tanacetum Coccineum: Genomic Comparison of Closely Related Tanacetum-Family Plants.</title>
        <authorList>
            <person name="Yamashiro T."/>
            <person name="Shiraishi A."/>
            <person name="Nakayama K."/>
            <person name="Satake H."/>
        </authorList>
    </citation>
    <scope>NUCLEOTIDE SEQUENCE</scope>
</reference>
<dbReference type="GO" id="GO:0003964">
    <property type="term" value="F:RNA-directed DNA polymerase activity"/>
    <property type="evidence" value="ECO:0007669"/>
    <property type="project" value="UniProtKB-KW"/>
</dbReference>
<feature type="compositionally biased region" description="Polar residues" evidence="1">
    <location>
        <begin position="409"/>
        <end position="419"/>
    </location>
</feature>
<dbReference type="CDD" id="cd01647">
    <property type="entry name" value="RT_LTR"/>
    <property type="match status" value="1"/>
</dbReference>
<keyword evidence="3" id="KW-0548">Nucleotidyltransferase</keyword>
<organism evidence="3 4">
    <name type="scientific">Tanacetum coccineum</name>
    <dbReference type="NCBI Taxonomy" id="301880"/>
    <lineage>
        <taxon>Eukaryota</taxon>
        <taxon>Viridiplantae</taxon>
        <taxon>Streptophyta</taxon>
        <taxon>Embryophyta</taxon>
        <taxon>Tracheophyta</taxon>
        <taxon>Spermatophyta</taxon>
        <taxon>Magnoliopsida</taxon>
        <taxon>eudicotyledons</taxon>
        <taxon>Gunneridae</taxon>
        <taxon>Pentapetalae</taxon>
        <taxon>asterids</taxon>
        <taxon>campanulids</taxon>
        <taxon>Asterales</taxon>
        <taxon>Asteraceae</taxon>
        <taxon>Asteroideae</taxon>
        <taxon>Anthemideae</taxon>
        <taxon>Anthemidinae</taxon>
        <taxon>Tanacetum</taxon>
    </lineage>
</organism>
<dbReference type="InterPro" id="IPR036397">
    <property type="entry name" value="RNaseH_sf"/>
</dbReference>
<feature type="compositionally biased region" description="Basic and acidic residues" evidence="1">
    <location>
        <begin position="375"/>
        <end position="387"/>
    </location>
</feature>
<dbReference type="InterPro" id="IPR043128">
    <property type="entry name" value="Rev_trsase/Diguanyl_cyclase"/>
</dbReference>
<sequence length="753" mass="84986">MTDLQSSENGSEGVREEAISIIPTGASICIDNLTNDTCSKEKLRNANHRDKHKSINGKKSEQAEQVWLGTIIGMVRGNTNKKRPRKQSEQWLDNEISFPYMPGCQLVDSPIILEALIEGFLVRRIYVDGGSSSQVIYKHCFQNLRAETKAKLKESRMPLVGFSGKTNKAGEPEDTIQPPPIPSKENTQTYEKDEEKDESLKKSIGSKPPEKVNTSSKHTPHIEPRVQRKRNIAPDRRKVVKDEVAEWLKAGIVRRIRYLTWVANSVLVKKPDNSWRMCIDFKDLNKTCSKDLYPLLVIDWKIEYLMGFKYKCFIDSYKGYHKIQMSKKDEEKTAFHTDKGVFWQMGRNLEAYVDDMVIKSKTELEMRKDVEETLLTHKKSESRESKGCSKHSLAEEPETNAAAKHIPSNEETNSRTADLNGSEEGRRTHGLPISGQQISQCQDWPSEELSLKPMASNMPPRSAIKGQVLADFLADTMAEDSSTQVKIDGPNDTLAEEESTGEQKAPKTKTSENLRIKTNIWKLYTDGASITDPVQAFEIPATIITDNKTQLINDPFKSWAEGLGIQLVSTSVYHPQANEAVERANRSIMQGIKTRLHQKGGAWVEELPNVLWAHKTTPKTSNGETPFSLAYGTKAVIPAEIGIPTRRTIRITFAMSTQQDIYAADSENRPPMLNKENYVPWLSRLLRYAKSRPNGKLIYNSIMNGPYVRRMIPEPGDVDREMEADDQAIQTILLGLPEDIYAAIDSCETAQEI</sequence>
<dbReference type="Proteomes" id="UP001151760">
    <property type="component" value="Unassembled WGS sequence"/>
</dbReference>
<dbReference type="Gene3D" id="3.30.420.10">
    <property type="entry name" value="Ribonuclease H-like superfamily/Ribonuclease H"/>
    <property type="match status" value="1"/>
</dbReference>
<reference evidence="3" key="2">
    <citation type="submission" date="2022-01" db="EMBL/GenBank/DDBJ databases">
        <authorList>
            <person name="Yamashiro T."/>
            <person name="Shiraishi A."/>
            <person name="Satake H."/>
            <person name="Nakayama K."/>
        </authorList>
    </citation>
    <scope>NUCLEOTIDE SEQUENCE</scope>
</reference>
<dbReference type="InterPro" id="IPR050951">
    <property type="entry name" value="Retrovirus_Pol_polyprotein"/>
</dbReference>
<evidence type="ECO:0000313" key="4">
    <source>
        <dbReference type="Proteomes" id="UP001151760"/>
    </source>
</evidence>
<dbReference type="InterPro" id="IPR001584">
    <property type="entry name" value="Integrase_cat-core"/>
</dbReference>
<dbReference type="PROSITE" id="PS50994">
    <property type="entry name" value="INTEGRASE"/>
    <property type="match status" value="1"/>
</dbReference>
<evidence type="ECO:0000313" key="3">
    <source>
        <dbReference type="EMBL" id="GJS58342.1"/>
    </source>
</evidence>
<feature type="domain" description="Integrase catalytic" evidence="2">
    <location>
        <begin position="455"/>
        <end position="634"/>
    </location>
</feature>
<proteinExistence type="predicted"/>
<dbReference type="Pfam" id="PF00078">
    <property type="entry name" value="RVT_1"/>
    <property type="match status" value="1"/>
</dbReference>
<feature type="region of interest" description="Disordered" evidence="1">
    <location>
        <begin position="161"/>
        <end position="234"/>
    </location>
</feature>
<dbReference type="InterPro" id="IPR043502">
    <property type="entry name" value="DNA/RNA_pol_sf"/>
</dbReference>
<name>A0ABQ4WZP4_9ASTR</name>
<gene>
    <name evidence="3" type="ORF">Tco_0653126</name>
</gene>
<feature type="compositionally biased region" description="Basic and acidic residues" evidence="1">
    <location>
        <begin position="220"/>
        <end position="234"/>
    </location>
</feature>
<accession>A0ABQ4WZP4</accession>
<dbReference type="Gene3D" id="3.10.10.10">
    <property type="entry name" value="HIV Type 1 Reverse Transcriptase, subunit A, domain 1"/>
    <property type="match status" value="1"/>
</dbReference>
<dbReference type="PANTHER" id="PTHR37984">
    <property type="entry name" value="PROTEIN CBG26694"/>
    <property type="match status" value="1"/>
</dbReference>
<dbReference type="InterPro" id="IPR012337">
    <property type="entry name" value="RNaseH-like_sf"/>
</dbReference>
<feature type="region of interest" description="Disordered" evidence="1">
    <location>
        <begin position="479"/>
        <end position="511"/>
    </location>
</feature>
<dbReference type="InterPro" id="IPR000477">
    <property type="entry name" value="RT_dom"/>
</dbReference>
<feature type="compositionally biased region" description="Basic and acidic residues" evidence="1">
    <location>
        <begin position="190"/>
        <end position="201"/>
    </location>
</feature>
<dbReference type="SUPFAM" id="SSF53098">
    <property type="entry name" value="Ribonuclease H-like"/>
    <property type="match status" value="1"/>
</dbReference>
<evidence type="ECO:0000256" key="1">
    <source>
        <dbReference type="SAM" id="MobiDB-lite"/>
    </source>
</evidence>
<feature type="region of interest" description="Disordered" evidence="1">
    <location>
        <begin position="375"/>
        <end position="432"/>
    </location>
</feature>
<feature type="non-terminal residue" evidence="3">
    <location>
        <position position="753"/>
    </location>
</feature>
<dbReference type="SUPFAM" id="SSF56672">
    <property type="entry name" value="DNA/RNA polymerases"/>
    <property type="match status" value="1"/>
</dbReference>
<dbReference type="PANTHER" id="PTHR37984:SF5">
    <property type="entry name" value="PROTEIN NYNRIN-LIKE"/>
    <property type="match status" value="1"/>
</dbReference>
<keyword evidence="3" id="KW-0695">RNA-directed DNA polymerase</keyword>
<dbReference type="EMBL" id="BQNB010009072">
    <property type="protein sequence ID" value="GJS58342.1"/>
    <property type="molecule type" value="Genomic_DNA"/>
</dbReference>
<protein>
    <submittedName>
        <fullName evidence="3">Reverse transcriptase domain-containing protein</fullName>
    </submittedName>
</protein>
<evidence type="ECO:0000259" key="2">
    <source>
        <dbReference type="PROSITE" id="PS50994"/>
    </source>
</evidence>
<comment type="caution">
    <text evidence="3">The sequence shown here is derived from an EMBL/GenBank/DDBJ whole genome shotgun (WGS) entry which is preliminary data.</text>
</comment>
<keyword evidence="4" id="KW-1185">Reference proteome</keyword>
<keyword evidence="3" id="KW-0808">Transferase</keyword>
<dbReference type="Gene3D" id="3.30.70.270">
    <property type="match status" value="1"/>
</dbReference>